<name>A0A966DW22_9SPHI</name>
<proteinExistence type="predicted"/>
<dbReference type="PANTHER" id="PTHR31157:SF1">
    <property type="entry name" value="SCP DOMAIN-CONTAINING PROTEIN"/>
    <property type="match status" value="1"/>
</dbReference>
<reference evidence="2" key="2">
    <citation type="submission" date="2020-10" db="EMBL/GenBank/DDBJ databases">
        <title>Mucilaginibacter sp. nov., isolated from soil.</title>
        <authorList>
            <person name="Jeon C.O."/>
        </authorList>
    </citation>
    <scope>NUCLEOTIDE SEQUENCE</scope>
    <source>
        <strain evidence="2">R11</strain>
    </source>
</reference>
<evidence type="ECO:0000313" key="3">
    <source>
        <dbReference type="Proteomes" id="UP000638732"/>
    </source>
</evidence>
<evidence type="ECO:0000313" key="2">
    <source>
        <dbReference type="EMBL" id="NCD72052.1"/>
    </source>
</evidence>
<organism evidence="2 3">
    <name type="scientific">Mucilaginibacter agri</name>
    <dbReference type="NCBI Taxonomy" id="2695265"/>
    <lineage>
        <taxon>Bacteria</taxon>
        <taxon>Pseudomonadati</taxon>
        <taxon>Bacteroidota</taxon>
        <taxon>Sphingobacteriia</taxon>
        <taxon>Sphingobacteriales</taxon>
        <taxon>Sphingobacteriaceae</taxon>
        <taxon>Mucilaginibacter</taxon>
    </lineage>
</organism>
<gene>
    <name evidence="2" type="ORF">GSY63_21995</name>
</gene>
<dbReference type="Proteomes" id="UP000638732">
    <property type="component" value="Unassembled WGS sequence"/>
</dbReference>
<dbReference type="EMBL" id="WWEO01000045">
    <property type="protein sequence ID" value="NCD72052.1"/>
    <property type="molecule type" value="Genomic_DNA"/>
</dbReference>
<reference evidence="2" key="1">
    <citation type="submission" date="2020-01" db="EMBL/GenBank/DDBJ databases">
        <authorList>
            <person name="Seo Y.L."/>
        </authorList>
    </citation>
    <scope>NUCLEOTIDE SEQUENCE</scope>
    <source>
        <strain evidence="2">R11</strain>
    </source>
</reference>
<comment type="caution">
    <text evidence="2">The sequence shown here is derived from an EMBL/GenBank/DDBJ whole genome shotgun (WGS) entry which is preliminary data.</text>
</comment>
<dbReference type="SUPFAM" id="SSF55797">
    <property type="entry name" value="PR-1-like"/>
    <property type="match status" value="1"/>
</dbReference>
<dbReference type="Gene3D" id="3.40.33.10">
    <property type="entry name" value="CAP"/>
    <property type="match status" value="1"/>
</dbReference>
<accession>A0A966DW22</accession>
<evidence type="ECO:0000259" key="1">
    <source>
        <dbReference type="Pfam" id="PF00188"/>
    </source>
</evidence>
<protein>
    <submittedName>
        <fullName evidence="2">CAP domain-containing protein</fullName>
    </submittedName>
</protein>
<dbReference type="Pfam" id="PF00188">
    <property type="entry name" value="CAP"/>
    <property type="match status" value="1"/>
</dbReference>
<feature type="domain" description="SCP" evidence="1">
    <location>
        <begin position="39"/>
        <end position="157"/>
    </location>
</feature>
<dbReference type="RefSeq" id="WP_166588021.1">
    <property type="nucleotide sequence ID" value="NZ_WWEO01000045.1"/>
</dbReference>
<dbReference type="InterPro" id="IPR014044">
    <property type="entry name" value="CAP_dom"/>
</dbReference>
<sequence>MAKWWITSGILSIILLSTAAWVQFNEQSASDRFKQEFLYRINKARAAGCSCGKQYMPPAPPLTWNANLEAAAIAHAQDMNNRNYFSHTSKDGRTSEDRIVAAGYSMIGYRSLAVGENIAFGQTSIAEVSDGWFKSEGHCHNLMSREFKEIGVAHVGQYWTQEFGGRETFTPEQQKMLKEGRGRLIIRKESTE</sequence>
<dbReference type="PANTHER" id="PTHR31157">
    <property type="entry name" value="SCP DOMAIN-CONTAINING PROTEIN"/>
    <property type="match status" value="1"/>
</dbReference>
<dbReference type="AlphaFoldDB" id="A0A966DW22"/>
<dbReference type="InterPro" id="IPR035940">
    <property type="entry name" value="CAP_sf"/>
</dbReference>
<dbReference type="CDD" id="cd05379">
    <property type="entry name" value="CAP_bacterial"/>
    <property type="match status" value="1"/>
</dbReference>
<keyword evidence="3" id="KW-1185">Reference proteome</keyword>